<feature type="region of interest" description="Disordered" evidence="1">
    <location>
        <begin position="60"/>
        <end position="128"/>
    </location>
</feature>
<dbReference type="Proteomes" id="UP001054252">
    <property type="component" value="Unassembled WGS sequence"/>
</dbReference>
<feature type="compositionally biased region" description="Basic and acidic residues" evidence="1">
    <location>
        <begin position="112"/>
        <end position="128"/>
    </location>
</feature>
<evidence type="ECO:0000313" key="2">
    <source>
        <dbReference type="EMBL" id="GKV11663.1"/>
    </source>
</evidence>
<sequence length="128" mass="14177">MTVRKTVTATTITTAQNPLQSPGLKQPLKPLLYLQQQLPQTRSIRGASSLAYAASNGYYDEHKSSSSAVAAKAVSTGVKKSSSSAIYYESSDDERHFKRKPSRYESSLPPMAEREDEPRHSKGSRERE</sequence>
<evidence type="ECO:0000313" key="3">
    <source>
        <dbReference type="Proteomes" id="UP001054252"/>
    </source>
</evidence>
<gene>
    <name evidence="2" type="ORF">SLEP1_g22903</name>
</gene>
<comment type="caution">
    <text evidence="2">The sequence shown here is derived from an EMBL/GenBank/DDBJ whole genome shotgun (WGS) entry which is preliminary data.</text>
</comment>
<protein>
    <submittedName>
        <fullName evidence="2">Uncharacterized protein</fullName>
    </submittedName>
</protein>
<proteinExistence type="predicted"/>
<reference evidence="2 3" key="1">
    <citation type="journal article" date="2021" name="Commun. Biol.">
        <title>The genome of Shorea leprosula (Dipterocarpaceae) highlights the ecological relevance of drought in aseasonal tropical rainforests.</title>
        <authorList>
            <person name="Ng K.K.S."/>
            <person name="Kobayashi M.J."/>
            <person name="Fawcett J.A."/>
            <person name="Hatakeyama M."/>
            <person name="Paape T."/>
            <person name="Ng C.H."/>
            <person name="Ang C.C."/>
            <person name="Tnah L.H."/>
            <person name="Lee C.T."/>
            <person name="Nishiyama T."/>
            <person name="Sese J."/>
            <person name="O'Brien M.J."/>
            <person name="Copetti D."/>
            <person name="Mohd Noor M.I."/>
            <person name="Ong R.C."/>
            <person name="Putra M."/>
            <person name="Sireger I.Z."/>
            <person name="Indrioko S."/>
            <person name="Kosugi Y."/>
            <person name="Izuno A."/>
            <person name="Isagi Y."/>
            <person name="Lee S.L."/>
            <person name="Shimizu K.K."/>
        </authorList>
    </citation>
    <scope>NUCLEOTIDE SEQUENCE [LARGE SCALE GENOMIC DNA]</scope>
    <source>
        <strain evidence="2">214</strain>
    </source>
</reference>
<keyword evidence="3" id="KW-1185">Reference proteome</keyword>
<organism evidence="2 3">
    <name type="scientific">Rubroshorea leprosula</name>
    <dbReference type="NCBI Taxonomy" id="152421"/>
    <lineage>
        <taxon>Eukaryota</taxon>
        <taxon>Viridiplantae</taxon>
        <taxon>Streptophyta</taxon>
        <taxon>Embryophyta</taxon>
        <taxon>Tracheophyta</taxon>
        <taxon>Spermatophyta</taxon>
        <taxon>Magnoliopsida</taxon>
        <taxon>eudicotyledons</taxon>
        <taxon>Gunneridae</taxon>
        <taxon>Pentapetalae</taxon>
        <taxon>rosids</taxon>
        <taxon>malvids</taxon>
        <taxon>Malvales</taxon>
        <taxon>Dipterocarpaceae</taxon>
        <taxon>Rubroshorea</taxon>
    </lineage>
</organism>
<accession>A0AAV5JAK2</accession>
<name>A0AAV5JAK2_9ROSI</name>
<dbReference type="EMBL" id="BPVZ01000035">
    <property type="protein sequence ID" value="GKV11663.1"/>
    <property type="molecule type" value="Genomic_DNA"/>
</dbReference>
<dbReference type="AlphaFoldDB" id="A0AAV5JAK2"/>
<feature type="compositionally biased region" description="Low complexity" evidence="1">
    <location>
        <begin position="65"/>
        <end position="89"/>
    </location>
</feature>
<evidence type="ECO:0000256" key="1">
    <source>
        <dbReference type="SAM" id="MobiDB-lite"/>
    </source>
</evidence>